<keyword evidence="1" id="KW-0472">Membrane</keyword>
<feature type="transmembrane region" description="Helical" evidence="1">
    <location>
        <begin position="82"/>
        <end position="99"/>
    </location>
</feature>
<evidence type="ECO:0000313" key="3">
    <source>
        <dbReference type="Proteomes" id="UP000249819"/>
    </source>
</evidence>
<dbReference type="AlphaFoldDB" id="A0A327VVA4"/>
<evidence type="ECO:0000313" key="2">
    <source>
        <dbReference type="EMBL" id="RAJ79213.1"/>
    </source>
</evidence>
<sequence length="218" mass="25438">MLGIEFIVLIPFLLKYRQLDPSSKWIFYYILCSLALSLGSVLIMQLYGNNMWFFNLMHFLQFVILSLFYLTCIKSPKLRYLILRLPIVMLCIFSVDFFRMEGMKFYDSISTGIKAALMIFYAISLFMQQLGDKELIEKSIYINSLPTFWYNSGIFLYFCSTILFSISLSLTQTQKVQASIPMNMVYVTYVIVYTVGSISMILFYVGLTKTKLLKYADH</sequence>
<evidence type="ECO:0000256" key="1">
    <source>
        <dbReference type="SAM" id="Phobius"/>
    </source>
</evidence>
<keyword evidence="3" id="KW-1185">Reference proteome</keyword>
<protein>
    <recommendedName>
        <fullName evidence="4">Integral membrane protein</fullName>
    </recommendedName>
</protein>
<keyword evidence="1" id="KW-0812">Transmembrane</keyword>
<reference evidence="2 3" key="1">
    <citation type="submission" date="2018-06" db="EMBL/GenBank/DDBJ databases">
        <title>Genomic Encyclopedia of Archaeal and Bacterial Type Strains, Phase II (KMG-II): from individual species to whole genera.</title>
        <authorList>
            <person name="Goeker M."/>
        </authorList>
    </citation>
    <scope>NUCLEOTIDE SEQUENCE [LARGE SCALE GENOMIC DNA]</scope>
    <source>
        <strain evidence="2 3">DSM 29821</strain>
    </source>
</reference>
<feature type="transmembrane region" description="Helical" evidence="1">
    <location>
        <begin position="25"/>
        <end position="46"/>
    </location>
</feature>
<feature type="transmembrane region" description="Helical" evidence="1">
    <location>
        <begin position="186"/>
        <end position="207"/>
    </location>
</feature>
<comment type="caution">
    <text evidence="2">The sequence shown here is derived from an EMBL/GenBank/DDBJ whole genome shotgun (WGS) entry which is preliminary data.</text>
</comment>
<proteinExistence type="predicted"/>
<dbReference type="Proteomes" id="UP000249819">
    <property type="component" value="Unassembled WGS sequence"/>
</dbReference>
<gene>
    <name evidence="2" type="ORF">CLV59_106274</name>
</gene>
<evidence type="ECO:0008006" key="4">
    <source>
        <dbReference type="Google" id="ProtNLM"/>
    </source>
</evidence>
<name>A0A327VVA4_9BACT</name>
<feature type="transmembrane region" description="Helical" evidence="1">
    <location>
        <begin position="148"/>
        <end position="166"/>
    </location>
</feature>
<dbReference type="EMBL" id="QLMA01000006">
    <property type="protein sequence ID" value="RAJ79213.1"/>
    <property type="molecule type" value="Genomic_DNA"/>
</dbReference>
<accession>A0A327VVA4</accession>
<feature type="transmembrane region" description="Helical" evidence="1">
    <location>
        <begin position="105"/>
        <end position="127"/>
    </location>
</feature>
<organism evidence="2 3">
    <name type="scientific">Chitinophaga dinghuensis</name>
    <dbReference type="NCBI Taxonomy" id="1539050"/>
    <lineage>
        <taxon>Bacteria</taxon>
        <taxon>Pseudomonadati</taxon>
        <taxon>Bacteroidota</taxon>
        <taxon>Chitinophagia</taxon>
        <taxon>Chitinophagales</taxon>
        <taxon>Chitinophagaceae</taxon>
        <taxon>Chitinophaga</taxon>
    </lineage>
</organism>
<feature type="transmembrane region" description="Helical" evidence="1">
    <location>
        <begin position="52"/>
        <end position="70"/>
    </location>
</feature>
<keyword evidence="1" id="KW-1133">Transmembrane helix</keyword>